<evidence type="ECO:0000256" key="7">
    <source>
        <dbReference type="ARBA" id="ARBA00022833"/>
    </source>
</evidence>
<comment type="subunit">
    <text evidence="13">Homodimer.</text>
</comment>
<dbReference type="EMBL" id="RYFG02000062">
    <property type="protein sequence ID" value="TRW98950.1"/>
    <property type="molecule type" value="Genomic_DNA"/>
</dbReference>
<comment type="subcellular location">
    <subcellularLocation>
        <location evidence="13">Cytoplasm</location>
    </subcellularLocation>
</comment>
<protein>
    <recommendedName>
        <fullName evidence="13">Threonine--tRNA ligase</fullName>
        <ecNumber evidence="13">6.1.1.3</ecNumber>
    </recommendedName>
    <alternativeName>
        <fullName evidence="13">Threonyl-tRNA synthetase</fullName>
        <shortName evidence="13">ThrRS</shortName>
    </alternativeName>
</protein>
<dbReference type="InterPro" id="IPR036621">
    <property type="entry name" value="Anticodon-bd_dom_sf"/>
</dbReference>
<dbReference type="InterPro" id="IPR004154">
    <property type="entry name" value="Anticodon-bd"/>
</dbReference>
<evidence type="ECO:0000256" key="13">
    <source>
        <dbReference type="HAMAP-Rule" id="MF_00184"/>
    </source>
</evidence>
<keyword evidence="11 13" id="KW-0030">Aminoacyl-tRNA synthetase</keyword>
<evidence type="ECO:0000256" key="1">
    <source>
        <dbReference type="ARBA" id="ARBA00008226"/>
    </source>
</evidence>
<keyword evidence="6 13" id="KW-0547">Nucleotide-binding</keyword>
<dbReference type="InterPro" id="IPR033728">
    <property type="entry name" value="ThrRS_core"/>
</dbReference>
<evidence type="ECO:0000313" key="16">
    <source>
        <dbReference type="Proteomes" id="UP000733744"/>
    </source>
</evidence>
<comment type="caution">
    <text evidence="13">Lacks conserved residue(s) required for the propagation of feature annotation.</text>
</comment>
<dbReference type="Proteomes" id="UP000733744">
    <property type="component" value="Unassembled WGS sequence"/>
</dbReference>
<evidence type="ECO:0000313" key="15">
    <source>
        <dbReference type="EMBL" id="TRW98950.1"/>
    </source>
</evidence>
<dbReference type="GO" id="GO:0004829">
    <property type="term" value="F:threonine-tRNA ligase activity"/>
    <property type="evidence" value="ECO:0007669"/>
    <property type="project" value="UniProtKB-EC"/>
</dbReference>
<dbReference type="Pfam" id="PF03129">
    <property type="entry name" value="HGTP_anticodon"/>
    <property type="match status" value="1"/>
</dbReference>
<dbReference type="InterPro" id="IPR012947">
    <property type="entry name" value="tRNA_SAD"/>
</dbReference>
<dbReference type="PROSITE" id="PS50862">
    <property type="entry name" value="AA_TRNA_LIGASE_II"/>
    <property type="match status" value="1"/>
</dbReference>
<dbReference type="InterPro" id="IPR018163">
    <property type="entry name" value="Thr/Ala-tRNA-synth_IIc_edit"/>
</dbReference>
<evidence type="ECO:0000256" key="9">
    <source>
        <dbReference type="ARBA" id="ARBA00022884"/>
    </source>
</evidence>
<evidence type="ECO:0000256" key="12">
    <source>
        <dbReference type="ARBA" id="ARBA00049515"/>
    </source>
</evidence>
<evidence type="ECO:0000256" key="11">
    <source>
        <dbReference type="ARBA" id="ARBA00023146"/>
    </source>
</evidence>
<keyword evidence="9 13" id="KW-0694">RNA-binding</keyword>
<keyword evidence="10 13" id="KW-0648">Protein biosynthesis</keyword>
<feature type="binding site" evidence="13">
    <location>
        <position position="345"/>
    </location>
    <ligand>
        <name>Zn(2+)</name>
        <dbReference type="ChEBI" id="CHEBI:29105"/>
        <note>catalytic</note>
    </ligand>
</feature>
<dbReference type="Gene3D" id="3.40.50.800">
    <property type="entry name" value="Anticodon-binding domain"/>
    <property type="match status" value="1"/>
</dbReference>
<dbReference type="CDD" id="cd00771">
    <property type="entry name" value="ThrRS_core"/>
    <property type="match status" value="1"/>
</dbReference>
<keyword evidence="4 13" id="KW-0436">Ligase</keyword>
<dbReference type="Pfam" id="PF00587">
    <property type="entry name" value="tRNA-synt_2b"/>
    <property type="match status" value="1"/>
</dbReference>
<dbReference type="SMART" id="SM00863">
    <property type="entry name" value="tRNA_SAD"/>
    <property type="match status" value="1"/>
</dbReference>
<feature type="domain" description="Aminoacyl-transfer RNA synthetases class-II family profile" evidence="14">
    <location>
        <begin position="202"/>
        <end position="494"/>
    </location>
</feature>
<evidence type="ECO:0000256" key="4">
    <source>
        <dbReference type="ARBA" id="ARBA00022598"/>
    </source>
</evidence>
<comment type="similarity">
    <text evidence="1 13">Belongs to the class-II aminoacyl-tRNA synthetase family.</text>
</comment>
<dbReference type="SUPFAM" id="SSF52954">
    <property type="entry name" value="Class II aaRS ABD-related"/>
    <property type="match status" value="1"/>
</dbReference>
<feature type="binding site" evidence="13">
    <location>
        <position position="294"/>
    </location>
    <ligand>
        <name>Zn(2+)</name>
        <dbReference type="ChEBI" id="CHEBI:29105"/>
        <note>catalytic</note>
    </ligand>
</feature>
<accession>A0ABY3CGC1</accession>
<feature type="binding site" evidence="13">
    <location>
        <position position="471"/>
    </location>
    <ligand>
        <name>Zn(2+)</name>
        <dbReference type="ChEBI" id="CHEBI:29105"/>
        <note>catalytic</note>
    </ligand>
</feature>
<evidence type="ECO:0000256" key="8">
    <source>
        <dbReference type="ARBA" id="ARBA00022840"/>
    </source>
</evidence>
<evidence type="ECO:0000259" key="14">
    <source>
        <dbReference type="PROSITE" id="PS50862"/>
    </source>
</evidence>
<dbReference type="SUPFAM" id="SSF55186">
    <property type="entry name" value="ThrRS/AlaRS common domain"/>
    <property type="match status" value="1"/>
</dbReference>
<comment type="caution">
    <text evidence="15">The sequence shown here is derived from an EMBL/GenBank/DDBJ whole genome shotgun (WGS) entry which is preliminary data.</text>
</comment>
<proteinExistence type="inferred from homology"/>
<dbReference type="InterPro" id="IPR002320">
    <property type="entry name" value="Thr-tRNA-ligase_IIa"/>
</dbReference>
<keyword evidence="7 13" id="KW-0862">Zinc</keyword>
<gene>
    <name evidence="13 15" type="primary">thrS</name>
    <name evidence="15" type="ORF">EKO24_006895</name>
</gene>
<evidence type="ECO:0000256" key="2">
    <source>
        <dbReference type="ARBA" id="ARBA00022490"/>
    </source>
</evidence>
<dbReference type="HAMAP" id="MF_00184">
    <property type="entry name" value="Thr_tRNA_synth"/>
    <property type="match status" value="1"/>
</dbReference>
<sequence>MPLQQLIMNLSNNLSITSKEREKDVYLELLRHDAAHLMAEAVKELYPTAQVAIGPATENGFYYDFALAEPFMPDNLVQIEMRMQEIVDRAEPVIREEWSREQAIAHFTAANERFKLELIQNIPNGETISVYRQGSFLDLCRGPHLENTAQVGKAFKLLKVAGAYWRGDQSKPMLQRLYGTVWTTRADLERYLQQLEEAERRDHRRLGREMDLFHFQEQAPGAVFWHAKGWRLFQRLIDYLRQRQTTAGYEEINTPDIMDISLWEASGHWEKFGDNMFTTQTGDDRIYALKPMNCPGGVQVFRQGLRSYRQLPIRLAEFGKVHRYEPSGSLHGLMRVRAFTQDDAHIFCTGKQITDECLAICELILSIYRDFGFEDIRIKFSDRPLQRVGNDAVWDQSEQALRLAIEASGLPYTHNPGEGAFYGPKLEFVLRDAIGRDWQCGILQVDLNLPERLGAHYIDEEGHKQVPVMLHRALFGSLERFTGILLEHYAGWLPFWLAPLQAVVASVTSQGDDYAAELCERLCLQGLSSETDLRNEKIGYKIREHTLAKIPLLIIVGKREVNEKSLTLRWLNGGQQEYLTLEEALACFADKNKNPQALINKR</sequence>
<evidence type="ECO:0000256" key="3">
    <source>
        <dbReference type="ARBA" id="ARBA00022555"/>
    </source>
</evidence>
<keyword evidence="8 13" id="KW-0067">ATP-binding</keyword>
<comment type="cofactor">
    <cofactor evidence="13">
        <name>Zn(2+)</name>
        <dbReference type="ChEBI" id="CHEBI:29105"/>
    </cofactor>
    <text evidence="13">Binds 1 zinc ion per subunit.</text>
</comment>
<keyword evidence="5 13" id="KW-0479">Metal-binding</keyword>
<keyword evidence="16" id="KW-1185">Reference proteome</keyword>
<dbReference type="PRINTS" id="PR01047">
    <property type="entry name" value="TRNASYNTHTHR"/>
</dbReference>
<dbReference type="InterPro" id="IPR047246">
    <property type="entry name" value="ThrRS_anticodon"/>
</dbReference>
<keyword evidence="3 13" id="KW-0820">tRNA-binding</keyword>
<evidence type="ECO:0000256" key="6">
    <source>
        <dbReference type="ARBA" id="ARBA00022741"/>
    </source>
</evidence>
<dbReference type="Pfam" id="PF07973">
    <property type="entry name" value="tRNA_SAD"/>
    <property type="match status" value="1"/>
</dbReference>
<evidence type="ECO:0000256" key="10">
    <source>
        <dbReference type="ARBA" id="ARBA00022917"/>
    </source>
</evidence>
<dbReference type="InterPro" id="IPR045864">
    <property type="entry name" value="aa-tRNA-synth_II/BPL/LPL"/>
</dbReference>
<dbReference type="Gene3D" id="3.30.980.10">
    <property type="entry name" value="Threonyl-trna Synthetase, Chain A, domain 2"/>
    <property type="match status" value="1"/>
</dbReference>
<evidence type="ECO:0000256" key="5">
    <source>
        <dbReference type="ARBA" id="ARBA00022723"/>
    </source>
</evidence>
<name>A0ABY3CGC1_9GAMM</name>
<dbReference type="PANTHER" id="PTHR11451:SF44">
    <property type="entry name" value="THREONINE--TRNA LIGASE, CHLOROPLASTIC_MITOCHONDRIAL 2"/>
    <property type="match status" value="1"/>
</dbReference>
<dbReference type="PANTHER" id="PTHR11451">
    <property type="entry name" value="THREONINE-TRNA LIGASE"/>
    <property type="match status" value="1"/>
</dbReference>
<dbReference type="Gene3D" id="3.30.54.20">
    <property type="match status" value="1"/>
</dbReference>
<dbReference type="SUPFAM" id="SSF55681">
    <property type="entry name" value="Class II aaRS and biotin synthetases"/>
    <property type="match status" value="1"/>
</dbReference>
<dbReference type="InterPro" id="IPR006195">
    <property type="entry name" value="aa-tRNA-synth_II"/>
</dbReference>
<dbReference type="InterPro" id="IPR002314">
    <property type="entry name" value="aa-tRNA-synt_IIb"/>
</dbReference>
<dbReference type="CDD" id="cd00860">
    <property type="entry name" value="ThrRS_anticodon"/>
    <property type="match status" value="1"/>
</dbReference>
<dbReference type="Gene3D" id="3.30.930.10">
    <property type="entry name" value="Bira Bifunctional Protein, Domain 2"/>
    <property type="match status" value="1"/>
</dbReference>
<dbReference type="EC" id="6.1.1.3" evidence="13"/>
<comment type="catalytic activity">
    <reaction evidence="12 13">
        <text>tRNA(Thr) + L-threonine + ATP = L-threonyl-tRNA(Thr) + AMP + diphosphate + H(+)</text>
        <dbReference type="Rhea" id="RHEA:24624"/>
        <dbReference type="Rhea" id="RHEA-COMP:9670"/>
        <dbReference type="Rhea" id="RHEA-COMP:9704"/>
        <dbReference type="ChEBI" id="CHEBI:15378"/>
        <dbReference type="ChEBI" id="CHEBI:30616"/>
        <dbReference type="ChEBI" id="CHEBI:33019"/>
        <dbReference type="ChEBI" id="CHEBI:57926"/>
        <dbReference type="ChEBI" id="CHEBI:78442"/>
        <dbReference type="ChEBI" id="CHEBI:78534"/>
        <dbReference type="ChEBI" id="CHEBI:456215"/>
        <dbReference type="EC" id="6.1.1.3"/>
    </reaction>
</comment>
<organism evidence="15 16">
    <name type="scientific">Candidatus Methylobacter oryzae</name>
    <dbReference type="NCBI Taxonomy" id="2497749"/>
    <lineage>
        <taxon>Bacteria</taxon>
        <taxon>Pseudomonadati</taxon>
        <taxon>Pseudomonadota</taxon>
        <taxon>Gammaproteobacteria</taxon>
        <taxon>Methylococcales</taxon>
        <taxon>Methylococcaceae</taxon>
        <taxon>Methylobacter</taxon>
    </lineage>
</organism>
<reference evidence="15 16" key="1">
    <citation type="journal article" date="2019" name="Antonie Van Leeuwenhoek">
        <title>Description of 'Ca. Methylobacter oryzae' KRF1, a novel species from the environmentally important Methylobacter clade 2.</title>
        <authorList>
            <person name="Khatri K."/>
            <person name="Mohite J.A."/>
            <person name="Pandit P.S."/>
            <person name="Bahulikar R."/>
            <person name="Rahalkar M.C."/>
        </authorList>
    </citation>
    <scope>NUCLEOTIDE SEQUENCE [LARGE SCALE GENOMIC DNA]</scope>
    <source>
        <strain evidence="15 16">KRF1</strain>
    </source>
</reference>
<dbReference type="NCBIfam" id="TIGR00418">
    <property type="entry name" value="thrS"/>
    <property type="match status" value="1"/>
</dbReference>
<keyword evidence="2 13" id="KW-0963">Cytoplasm</keyword>